<comment type="similarity">
    <text evidence="1">Belongs to the Gfo/Idh/MocA family.</text>
</comment>
<dbReference type="Pfam" id="PF22725">
    <property type="entry name" value="GFO_IDH_MocA_C3"/>
    <property type="match status" value="1"/>
</dbReference>
<dbReference type="PANTHER" id="PTHR43708">
    <property type="entry name" value="CONSERVED EXPRESSED OXIDOREDUCTASE (EUROFUNG)"/>
    <property type="match status" value="1"/>
</dbReference>
<dbReference type="RefSeq" id="WP_110170823.1">
    <property type="nucleotide sequence ID" value="NZ_CP015136.1"/>
</dbReference>
<dbReference type="SUPFAM" id="SSF51735">
    <property type="entry name" value="NAD(P)-binding Rossmann-fold domains"/>
    <property type="match status" value="1"/>
</dbReference>
<dbReference type="SUPFAM" id="SSF55347">
    <property type="entry name" value="Glyceraldehyde-3-phosphate dehydrogenase-like, C-terminal domain"/>
    <property type="match status" value="1"/>
</dbReference>
<dbReference type="AlphaFoldDB" id="A0A143PKC8"/>
<dbReference type="NCBIfam" id="NF008607">
    <property type="entry name" value="PRK11579.1"/>
    <property type="match status" value="1"/>
</dbReference>
<dbReference type="EC" id="1.-.-.-" evidence="5"/>
<keyword evidence="6" id="KW-1185">Reference proteome</keyword>
<evidence type="ECO:0000256" key="1">
    <source>
        <dbReference type="ARBA" id="ARBA00010928"/>
    </source>
</evidence>
<dbReference type="Gene3D" id="3.40.50.720">
    <property type="entry name" value="NAD(P)-binding Rossmann-like Domain"/>
    <property type="match status" value="1"/>
</dbReference>
<reference evidence="6" key="2">
    <citation type="submission" date="2016-04" db="EMBL/GenBank/DDBJ databases">
        <title>First Complete Genome Sequence of a Subdivision 6 Acidobacterium.</title>
        <authorList>
            <person name="Huang S."/>
            <person name="Vieira S."/>
            <person name="Bunk B."/>
            <person name="Riedel T."/>
            <person name="Sproeer C."/>
            <person name="Overmann J."/>
        </authorList>
    </citation>
    <scope>NUCLEOTIDE SEQUENCE [LARGE SCALE GENOMIC DNA]</scope>
    <source>
        <strain evidence="6">DSM 100886 HEG_-6_39</strain>
    </source>
</reference>
<dbReference type="PANTHER" id="PTHR43708:SF5">
    <property type="entry name" value="CONSERVED EXPRESSED OXIDOREDUCTASE (EUROFUNG)-RELATED"/>
    <property type="match status" value="1"/>
</dbReference>
<dbReference type="InterPro" id="IPR000683">
    <property type="entry name" value="Gfo/Idh/MocA-like_OxRdtase_N"/>
</dbReference>
<dbReference type="InterPro" id="IPR051317">
    <property type="entry name" value="Gfo/Idh/MocA_oxidoreduct"/>
</dbReference>
<dbReference type="KEGG" id="abac:LuPra_02251"/>
<dbReference type="STRING" id="1855912.LuPra_02251"/>
<sequence length="349" mass="37366">MTPEPIGVALLGFGFAGRIFHAPFISTTPGLRLRVVASSQASSISAAYPDVRVTASPRDAIEDDEVSLVVVATPNDTHASLAEAALRAGRHVVVDKPFTVTLDQARVLAATAEATRQALSVFQNRRWDSDFLGIRDALHAGTIGDVVEYRSEMARWRPHVRDRWRERPGPGAGLWYDLGPHLVDQAVELFGAPDGVQATLRALRPGGGTDDWFQVRLDYPTRQVVLASTLLAADEPPRFVVRGTAGSLVKVGGDQQEQRLIAGDRPGHAGWGQDADPLLIVRDGADAVPVPVPAGNYGHFYTAMRDALVHGSRPPVSVAEAMLVMSIVTAAIESSATGRVVSVVDLLSR</sequence>
<evidence type="ECO:0000256" key="2">
    <source>
        <dbReference type="ARBA" id="ARBA00023002"/>
    </source>
</evidence>
<evidence type="ECO:0000313" key="5">
    <source>
        <dbReference type="EMBL" id="AMY09042.1"/>
    </source>
</evidence>
<dbReference type="GO" id="GO:0016491">
    <property type="term" value="F:oxidoreductase activity"/>
    <property type="evidence" value="ECO:0007669"/>
    <property type="project" value="UniProtKB-KW"/>
</dbReference>
<evidence type="ECO:0000313" key="6">
    <source>
        <dbReference type="Proteomes" id="UP000076079"/>
    </source>
</evidence>
<dbReference type="InterPro" id="IPR036291">
    <property type="entry name" value="NAD(P)-bd_dom_sf"/>
</dbReference>
<protein>
    <submittedName>
        <fullName evidence="5">Putative oxidoreductase YdgJ</fullName>
        <ecNumber evidence="5">1.-.-.-</ecNumber>
    </submittedName>
</protein>
<dbReference type="PATRIC" id="fig|1813736.3.peg.2363"/>
<dbReference type="OrthoDB" id="9815825at2"/>
<evidence type="ECO:0000259" key="4">
    <source>
        <dbReference type="Pfam" id="PF22725"/>
    </source>
</evidence>
<dbReference type="Gene3D" id="3.30.360.10">
    <property type="entry name" value="Dihydrodipicolinate Reductase, domain 2"/>
    <property type="match status" value="1"/>
</dbReference>
<dbReference type="Proteomes" id="UP000076079">
    <property type="component" value="Chromosome"/>
</dbReference>
<gene>
    <name evidence="5" type="primary">ydgJ_1</name>
    <name evidence="5" type="ORF">LuPra_02251</name>
</gene>
<feature type="domain" description="Gfo/Idh/MocA-like oxidoreductase N-terminal" evidence="3">
    <location>
        <begin position="7"/>
        <end position="121"/>
    </location>
</feature>
<dbReference type="Pfam" id="PF01408">
    <property type="entry name" value="GFO_IDH_MocA"/>
    <property type="match status" value="1"/>
</dbReference>
<feature type="domain" description="GFO/IDH/MocA-like oxidoreductase" evidence="4">
    <location>
        <begin position="133"/>
        <end position="248"/>
    </location>
</feature>
<proteinExistence type="inferred from homology"/>
<dbReference type="GO" id="GO:0000166">
    <property type="term" value="F:nucleotide binding"/>
    <property type="evidence" value="ECO:0007669"/>
    <property type="project" value="InterPro"/>
</dbReference>
<accession>A0A143PKC8</accession>
<name>A0A143PKC8_LUTPR</name>
<keyword evidence="2 5" id="KW-0560">Oxidoreductase</keyword>
<evidence type="ECO:0000259" key="3">
    <source>
        <dbReference type="Pfam" id="PF01408"/>
    </source>
</evidence>
<dbReference type="InterPro" id="IPR055170">
    <property type="entry name" value="GFO_IDH_MocA-like_dom"/>
</dbReference>
<reference evidence="5 6" key="1">
    <citation type="journal article" date="2016" name="Genome Announc.">
        <title>First Complete Genome Sequence of a Subdivision 6 Acidobacterium Strain.</title>
        <authorList>
            <person name="Huang S."/>
            <person name="Vieira S."/>
            <person name="Bunk B."/>
            <person name="Riedel T."/>
            <person name="Sproer C."/>
            <person name="Overmann J."/>
        </authorList>
    </citation>
    <scope>NUCLEOTIDE SEQUENCE [LARGE SCALE GENOMIC DNA]</scope>
    <source>
        <strain evidence="6">DSM 100886 HEG_-6_39</strain>
    </source>
</reference>
<organism evidence="5 6">
    <name type="scientific">Luteitalea pratensis</name>
    <dbReference type="NCBI Taxonomy" id="1855912"/>
    <lineage>
        <taxon>Bacteria</taxon>
        <taxon>Pseudomonadati</taxon>
        <taxon>Acidobacteriota</taxon>
        <taxon>Vicinamibacteria</taxon>
        <taxon>Vicinamibacterales</taxon>
        <taxon>Vicinamibacteraceae</taxon>
        <taxon>Luteitalea</taxon>
    </lineage>
</organism>
<dbReference type="EMBL" id="CP015136">
    <property type="protein sequence ID" value="AMY09042.1"/>
    <property type="molecule type" value="Genomic_DNA"/>
</dbReference>